<dbReference type="Pfam" id="PF01753">
    <property type="entry name" value="zf-MYND"/>
    <property type="match status" value="1"/>
</dbReference>
<dbReference type="Gene3D" id="6.10.140.2220">
    <property type="match status" value="1"/>
</dbReference>
<dbReference type="STRING" id="27342.A0A0H2S2B5"/>
<reference evidence="6 7" key="1">
    <citation type="submission" date="2015-04" db="EMBL/GenBank/DDBJ databases">
        <title>Complete genome sequence of Schizopora paradoxa KUC8140, a cosmopolitan wood degrader in East Asia.</title>
        <authorList>
            <consortium name="DOE Joint Genome Institute"/>
            <person name="Min B."/>
            <person name="Park H."/>
            <person name="Jang Y."/>
            <person name="Kim J.-J."/>
            <person name="Kim K.H."/>
            <person name="Pangilinan J."/>
            <person name="Lipzen A."/>
            <person name="Riley R."/>
            <person name="Grigoriev I.V."/>
            <person name="Spatafora J.W."/>
            <person name="Choi I.-G."/>
        </authorList>
    </citation>
    <scope>NUCLEOTIDE SEQUENCE [LARGE SCALE GENOMIC DNA]</scope>
    <source>
        <strain evidence="6 7">KUC8140</strain>
    </source>
</reference>
<sequence length="469" mass="52898">MWKGDGSEKDDGFVTRPILSCLHTDKERINQFYERLNSDASFVVETMLERYSAAVVPTPRIDDIVIITDISDMICRFMNEGGPDSVNDYLTHSPDVIPLLLKGIRTVLQDTQHTAEHNYAVYCSFTFVASLAPFSESTMRSALVSGILNVSLEIASNPKLLKCGNRAESLINKLQSCLIFRPVTTAAVASINNLVTRRDFNLPQMLRSTNTLFRKEWTRFETLLLEQAVILSLFDNGFAVERGSCASCKTIASRKDFFKCSGCDILLYCSTKCQESDWGRHRVDCKIVNEYLGKHLSANISRAWRRQGILQANRYWSSIIVLAQKKEIPLLDLGVQITYNSIPFKLDVFDCRKVDPSSVESILSKEVLRASSESLPCFMLKTILPRTVDIFMVYLNDARDARGDGEACRTQGAIFVDEDNNRLYPTARDVVSDIISQSHALSKSDWRKLWGSKPFEILAKKAMEDGVVF</sequence>
<dbReference type="OrthoDB" id="432970at2759"/>
<keyword evidence="7" id="KW-1185">Reference proteome</keyword>
<name>A0A0H2S2B5_9AGAM</name>
<gene>
    <name evidence="6" type="ORF">SCHPADRAFT_936441</name>
</gene>
<proteinExistence type="predicted"/>
<evidence type="ECO:0000256" key="1">
    <source>
        <dbReference type="ARBA" id="ARBA00022723"/>
    </source>
</evidence>
<dbReference type="InParanoid" id="A0A0H2S2B5"/>
<protein>
    <recommendedName>
        <fullName evidence="5">MYND-type domain-containing protein</fullName>
    </recommendedName>
</protein>
<feature type="domain" description="MYND-type" evidence="5">
    <location>
        <begin position="245"/>
        <end position="285"/>
    </location>
</feature>
<dbReference type="AlphaFoldDB" id="A0A0H2S2B5"/>
<accession>A0A0H2S2B5</accession>
<evidence type="ECO:0000313" key="7">
    <source>
        <dbReference type="Proteomes" id="UP000053477"/>
    </source>
</evidence>
<dbReference type="InterPro" id="IPR002893">
    <property type="entry name" value="Znf_MYND"/>
</dbReference>
<evidence type="ECO:0000313" key="6">
    <source>
        <dbReference type="EMBL" id="KLO18179.1"/>
    </source>
</evidence>
<evidence type="ECO:0000256" key="3">
    <source>
        <dbReference type="ARBA" id="ARBA00022833"/>
    </source>
</evidence>
<dbReference type="GO" id="GO:0008270">
    <property type="term" value="F:zinc ion binding"/>
    <property type="evidence" value="ECO:0007669"/>
    <property type="project" value="UniProtKB-KW"/>
</dbReference>
<keyword evidence="2 4" id="KW-0863">Zinc-finger</keyword>
<dbReference type="Proteomes" id="UP000053477">
    <property type="component" value="Unassembled WGS sequence"/>
</dbReference>
<keyword evidence="1" id="KW-0479">Metal-binding</keyword>
<dbReference type="PROSITE" id="PS50865">
    <property type="entry name" value="ZF_MYND_2"/>
    <property type="match status" value="1"/>
</dbReference>
<dbReference type="SUPFAM" id="SSF144232">
    <property type="entry name" value="HIT/MYND zinc finger-like"/>
    <property type="match status" value="1"/>
</dbReference>
<evidence type="ECO:0000259" key="5">
    <source>
        <dbReference type="PROSITE" id="PS50865"/>
    </source>
</evidence>
<dbReference type="PROSITE" id="PS01360">
    <property type="entry name" value="ZF_MYND_1"/>
    <property type="match status" value="1"/>
</dbReference>
<evidence type="ECO:0000256" key="4">
    <source>
        <dbReference type="PROSITE-ProRule" id="PRU00134"/>
    </source>
</evidence>
<keyword evidence="3" id="KW-0862">Zinc</keyword>
<evidence type="ECO:0000256" key="2">
    <source>
        <dbReference type="ARBA" id="ARBA00022771"/>
    </source>
</evidence>
<dbReference type="EMBL" id="KQ085897">
    <property type="protein sequence ID" value="KLO18179.1"/>
    <property type="molecule type" value="Genomic_DNA"/>
</dbReference>
<organism evidence="6 7">
    <name type="scientific">Schizopora paradoxa</name>
    <dbReference type="NCBI Taxonomy" id="27342"/>
    <lineage>
        <taxon>Eukaryota</taxon>
        <taxon>Fungi</taxon>
        <taxon>Dikarya</taxon>
        <taxon>Basidiomycota</taxon>
        <taxon>Agaricomycotina</taxon>
        <taxon>Agaricomycetes</taxon>
        <taxon>Hymenochaetales</taxon>
        <taxon>Schizoporaceae</taxon>
        <taxon>Schizopora</taxon>
    </lineage>
</organism>